<comment type="caution">
    <text evidence="2">The sequence shown here is derived from an EMBL/GenBank/DDBJ whole genome shotgun (WGS) entry which is preliminary data.</text>
</comment>
<evidence type="ECO:0000313" key="3">
    <source>
        <dbReference type="Proteomes" id="UP000075230"/>
    </source>
</evidence>
<name>A0A146EWZ2_ASPKA</name>
<dbReference type="VEuPathDB" id="FungiDB:ASPFODRAFT_137554"/>
<feature type="compositionally biased region" description="Polar residues" evidence="1">
    <location>
        <begin position="1"/>
        <end position="30"/>
    </location>
</feature>
<feature type="region of interest" description="Disordered" evidence="1">
    <location>
        <begin position="1"/>
        <end position="40"/>
    </location>
</feature>
<dbReference type="EMBL" id="BCWF01000001">
    <property type="protein sequence ID" value="GAT18554.1"/>
    <property type="molecule type" value="Genomic_DNA"/>
</dbReference>
<evidence type="ECO:0000313" key="2">
    <source>
        <dbReference type="EMBL" id="GAT18554.1"/>
    </source>
</evidence>
<proteinExistence type="predicted"/>
<protein>
    <submittedName>
        <fullName evidence="2">Similar to An12g10350</fullName>
    </submittedName>
</protein>
<evidence type="ECO:0000256" key="1">
    <source>
        <dbReference type="SAM" id="MobiDB-lite"/>
    </source>
</evidence>
<reference evidence="3" key="2">
    <citation type="submission" date="2016-02" db="EMBL/GenBank/DDBJ databases">
        <title>Genome sequencing of Aspergillus luchuensis NBRC 4314.</title>
        <authorList>
            <person name="Yamada O."/>
        </authorList>
    </citation>
    <scope>NUCLEOTIDE SEQUENCE [LARGE SCALE GENOMIC DNA]</scope>
    <source>
        <strain evidence="3">RIB 2604</strain>
    </source>
</reference>
<organism evidence="2 3">
    <name type="scientific">Aspergillus kawachii</name>
    <name type="common">White koji mold</name>
    <name type="synonym">Aspergillus awamori var. kawachi</name>
    <dbReference type="NCBI Taxonomy" id="1069201"/>
    <lineage>
        <taxon>Eukaryota</taxon>
        <taxon>Fungi</taxon>
        <taxon>Dikarya</taxon>
        <taxon>Ascomycota</taxon>
        <taxon>Pezizomycotina</taxon>
        <taxon>Eurotiomycetes</taxon>
        <taxon>Eurotiomycetidae</taxon>
        <taxon>Eurotiales</taxon>
        <taxon>Aspergillaceae</taxon>
        <taxon>Aspergillus</taxon>
        <taxon>Aspergillus subgen. Circumdati</taxon>
    </lineage>
</organism>
<accession>A0A146EWZ2</accession>
<dbReference type="Proteomes" id="UP000075230">
    <property type="component" value="Unassembled WGS sequence"/>
</dbReference>
<dbReference type="AlphaFoldDB" id="A0A146EWZ2"/>
<sequence>MFDWFKSSNKESATQQPTWNPNTMTMQQPSAPEAPVTEQVVTGQPVRRSLLLRMLRMLLLDEIITRIDHLLYHDP</sequence>
<gene>
    <name evidence="2" type="ORF">RIB2604_00100480</name>
</gene>
<reference evidence="2 3" key="1">
    <citation type="journal article" date="2016" name="DNA Res.">
        <title>Genome sequence of Aspergillus luchuensis NBRC 4314.</title>
        <authorList>
            <person name="Yamada O."/>
            <person name="Machida M."/>
            <person name="Hosoyama A."/>
            <person name="Goto M."/>
            <person name="Takahashi T."/>
            <person name="Futagami T."/>
            <person name="Yamagata Y."/>
            <person name="Takeuchi M."/>
            <person name="Kobayashi T."/>
            <person name="Koike H."/>
            <person name="Abe K."/>
            <person name="Asai K."/>
            <person name="Arita M."/>
            <person name="Fujita N."/>
            <person name="Fukuda K."/>
            <person name="Higa K."/>
            <person name="Horikawa H."/>
            <person name="Ishikawa T."/>
            <person name="Jinno K."/>
            <person name="Kato Y."/>
            <person name="Kirimura K."/>
            <person name="Mizutani O."/>
            <person name="Nakasone K."/>
            <person name="Sano M."/>
            <person name="Shiraishi Y."/>
            <person name="Tsukahara M."/>
            <person name="Gomi K."/>
        </authorList>
    </citation>
    <scope>NUCLEOTIDE SEQUENCE [LARGE SCALE GENOMIC DNA]</scope>
    <source>
        <strain evidence="2 3">RIB 2604</strain>
    </source>
</reference>